<evidence type="ECO:0000313" key="1">
    <source>
        <dbReference type="EMBL" id="JAN18465.1"/>
    </source>
</evidence>
<dbReference type="SUPFAM" id="SSF55200">
    <property type="entry name" value="Translation initiation factor IF3, C-terminal domain"/>
    <property type="match status" value="1"/>
</dbReference>
<dbReference type="GO" id="GO:0006413">
    <property type="term" value="P:translational initiation"/>
    <property type="evidence" value="ECO:0007669"/>
    <property type="project" value="InterPro"/>
</dbReference>
<dbReference type="AlphaFoldDB" id="A0A0P5L775"/>
<dbReference type="Gene3D" id="3.30.110.10">
    <property type="entry name" value="Translation initiation factor 3 (IF-3), C-terminal domain"/>
    <property type="match status" value="1"/>
</dbReference>
<dbReference type="EMBL" id="GDIQ01076272">
    <property type="protein sequence ID" value="JAN18465.1"/>
    <property type="molecule type" value="Transcribed_RNA"/>
</dbReference>
<sequence length="158" mass="18309">MNRLVKIQACFLFAAKRKIYPRREICDPGLNLIYFTHIHFSSQNGYLLSDKGNTDSRSKASKMVTIKDKIEKHDLTSKLNNIKKWLAKGHTVRATITNLSKDEKKVEQLYNDLMKELAQQGKFQMYKTSSRETKFSIEPKTISKSDPLVNLNLEKKEV</sequence>
<accession>A0A0P5L775</accession>
<dbReference type="InterPro" id="IPR036788">
    <property type="entry name" value="T_IF-3_C_sf"/>
</dbReference>
<organism evidence="1">
    <name type="scientific">Daphnia magna</name>
    <dbReference type="NCBI Taxonomy" id="35525"/>
    <lineage>
        <taxon>Eukaryota</taxon>
        <taxon>Metazoa</taxon>
        <taxon>Ecdysozoa</taxon>
        <taxon>Arthropoda</taxon>
        <taxon>Crustacea</taxon>
        <taxon>Branchiopoda</taxon>
        <taxon>Diplostraca</taxon>
        <taxon>Cladocera</taxon>
        <taxon>Anomopoda</taxon>
        <taxon>Daphniidae</taxon>
        <taxon>Daphnia</taxon>
    </lineage>
</organism>
<protein>
    <submittedName>
        <fullName evidence="1">Uncharacterized protein</fullName>
    </submittedName>
</protein>
<name>A0A0P5L775_9CRUS</name>
<reference evidence="1" key="1">
    <citation type="submission" date="2015-10" db="EMBL/GenBank/DDBJ databases">
        <title>EvidentialGene: Evidence-directed Construction of Complete mRNA Transcriptomes without Genomes.</title>
        <authorList>
            <person name="Gilbert D.G."/>
        </authorList>
    </citation>
    <scope>NUCLEOTIDE SEQUENCE</scope>
</reference>
<proteinExistence type="predicted"/>